<dbReference type="EMBL" id="JAWDGP010004759">
    <property type="protein sequence ID" value="KAK3762105.1"/>
    <property type="molecule type" value="Genomic_DNA"/>
</dbReference>
<dbReference type="AlphaFoldDB" id="A0AAE1D9W5"/>
<accession>A0AAE1D9W5</accession>
<gene>
    <name evidence="2" type="ORF">RRG08_037202</name>
</gene>
<comment type="caution">
    <text evidence="2">The sequence shown here is derived from an EMBL/GenBank/DDBJ whole genome shotgun (WGS) entry which is preliminary data.</text>
</comment>
<feature type="compositionally biased region" description="Basic and acidic residues" evidence="1">
    <location>
        <begin position="8"/>
        <end position="17"/>
    </location>
</feature>
<reference evidence="2" key="1">
    <citation type="journal article" date="2023" name="G3 (Bethesda)">
        <title>A reference genome for the long-term kleptoplast-retaining sea slug Elysia crispata morphotype clarki.</title>
        <authorList>
            <person name="Eastman K.E."/>
            <person name="Pendleton A.L."/>
            <person name="Shaikh M.A."/>
            <person name="Suttiyut T."/>
            <person name="Ogas R."/>
            <person name="Tomko P."/>
            <person name="Gavelis G."/>
            <person name="Widhalm J.R."/>
            <person name="Wisecaver J.H."/>
        </authorList>
    </citation>
    <scope>NUCLEOTIDE SEQUENCE</scope>
    <source>
        <strain evidence="2">ECLA1</strain>
    </source>
</reference>
<name>A0AAE1D9W5_9GAST</name>
<feature type="region of interest" description="Disordered" evidence="1">
    <location>
        <begin position="1"/>
        <end position="21"/>
    </location>
</feature>
<evidence type="ECO:0000313" key="3">
    <source>
        <dbReference type="Proteomes" id="UP001283361"/>
    </source>
</evidence>
<keyword evidence="3" id="KW-1185">Reference proteome</keyword>
<sequence length="168" mass="18694">MGLTSLVRQEETRDESAGNRLQEQRGIYADVSCSSNRSQDQQRQTPCSPLLLYLQTTPSATFSSPNPRTQPYNFSTLTLFLLLTSLCGTLTAERKRHSVFTPANKIIHTGLSLASSGPSYPFWHARAWEIKRLPVGRLKSRVASPRVCLGGQVDTLSKKTGVCRRIEI</sequence>
<evidence type="ECO:0000256" key="1">
    <source>
        <dbReference type="SAM" id="MobiDB-lite"/>
    </source>
</evidence>
<organism evidence="2 3">
    <name type="scientific">Elysia crispata</name>
    <name type="common">lettuce slug</name>
    <dbReference type="NCBI Taxonomy" id="231223"/>
    <lineage>
        <taxon>Eukaryota</taxon>
        <taxon>Metazoa</taxon>
        <taxon>Spiralia</taxon>
        <taxon>Lophotrochozoa</taxon>
        <taxon>Mollusca</taxon>
        <taxon>Gastropoda</taxon>
        <taxon>Heterobranchia</taxon>
        <taxon>Euthyneura</taxon>
        <taxon>Panpulmonata</taxon>
        <taxon>Sacoglossa</taxon>
        <taxon>Placobranchoidea</taxon>
        <taxon>Plakobranchidae</taxon>
        <taxon>Elysia</taxon>
    </lineage>
</organism>
<protein>
    <submittedName>
        <fullName evidence="2">Uncharacterized protein</fullName>
    </submittedName>
</protein>
<proteinExistence type="predicted"/>
<dbReference type="Proteomes" id="UP001283361">
    <property type="component" value="Unassembled WGS sequence"/>
</dbReference>
<evidence type="ECO:0000313" key="2">
    <source>
        <dbReference type="EMBL" id="KAK3762105.1"/>
    </source>
</evidence>